<evidence type="ECO:0000313" key="5">
    <source>
        <dbReference type="Proteomes" id="UP000281553"/>
    </source>
</evidence>
<proteinExistence type="inferred from homology"/>
<dbReference type="AlphaFoldDB" id="A0A3P6T3L8"/>
<sequence length="287" mass="31711">MFPKSDMSDDKAKVKPETKVREGPKAEYRTNDTAPWPVSGVYKPDPNDPLAKSVNEMQVEFKDNKVTQGDKLPGRVFLDLKEPTKLDDVTIDLNRTMLDGYGSLNKQILPHKPTDKNKTQGTEPQPNKFRVVPIVDTPSKVPLPAGTHEISFEVEVPKDAIPSFYYVSPKDGASVHNTYSTEGVARLNGKPARTDRVPTDVKSLGDTRQGLGQDFGDDVVAIPKKYITKDSGIDYVLGQKKDSKQPKFDTVPNRVVQTIDVPPVGIHDENILRPTLTPKKLGSPLLS</sequence>
<dbReference type="Pfam" id="PF00339">
    <property type="entry name" value="Arrestin_N"/>
    <property type="match status" value="1"/>
</dbReference>
<evidence type="ECO:0000259" key="3">
    <source>
        <dbReference type="Pfam" id="PF00339"/>
    </source>
</evidence>
<organism evidence="4 5">
    <name type="scientific">Dibothriocephalus latus</name>
    <name type="common">Fish tapeworm</name>
    <name type="synonym">Diphyllobothrium latum</name>
    <dbReference type="NCBI Taxonomy" id="60516"/>
    <lineage>
        <taxon>Eukaryota</taxon>
        <taxon>Metazoa</taxon>
        <taxon>Spiralia</taxon>
        <taxon>Lophotrochozoa</taxon>
        <taxon>Platyhelminthes</taxon>
        <taxon>Cestoda</taxon>
        <taxon>Eucestoda</taxon>
        <taxon>Diphyllobothriidea</taxon>
        <taxon>Diphyllobothriidae</taxon>
        <taxon>Dibothriocephalus</taxon>
    </lineage>
</organism>
<dbReference type="EMBL" id="UYRU01042696">
    <property type="protein sequence ID" value="VDK77233.1"/>
    <property type="molecule type" value="Genomic_DNA"/>
</dbReference>
<name>A0A3P6T3L8_DIBLA</name>
<feature type="region of interest" description="Disordered" evidence="2">
    <location>
        <begin position="104"/>
        <end position="126"/>
    </location>
</feature>
<evidence type="ECO:0000313" key="4">
    <source>
        <dbReference type="EMBL" id="VDK77233.1"/>
    </source>
</evidence>
<accession>A0A3P6T3L8</accession>
<dbReference type="InterPro" id="IPR011021">
    <property type="entry name" value="Arrestin-like_N"/>
</dbReference>
<feature type="region of interest" description="Disordered" evidence="2">
    <location>
        <begin position="1"/>
        <end position="51"/>
    </location>
</feature>
<feature type="domain" description="Arrestin-like N-terminal" evidence="3">
    <location>
        <begin position="67"/>
        <end position="181"/>
    </location>
</feature>
<feature type="compositionally biased region" description="Basic and acidic residues" evidence="2">
    <location>
        <begin position="1"/>
        <end position="30"/>
    </location>
</feature>
<evidence type="ECO:0000256" key="1">
    <source>
        <dbReference type="ARBA" id="ARBA00005298"/>
    </source>
</evidence>
<evidence type="ECO:0000256" key="2">
    <source>
        <dbReference type="SAM" id="MobiDB-lite"/>
    </source>
</evidence>
<dbReference type="OrthoDB" id="6241807at2759"/>
<protein>
    <recommendedName>
        <fullName evidence="3">Arrestin-like N-terminal domain-containing protein</fullName>
    </recommendedName>
</protein>
<reference evidence="4 5" key="1">
    <citation type="submission" date="2018-11" db="EMBL/GenBank/DDBJ databases">
        <authorList>
            <consortium name="Pathogen Informatics"/>
        </authorList>
    </citation>
    <scope>NUCLEOTIDE SEQUENCE [LARGE SCALE GENOMIC DNA]</scope>
</reference>
<dbReference type="InterPro" id="IPR014752">
    <property type="entry name" value="Arrestin-like_C"/>
</dbReference>
<keyword evidence="5" id="KW-1185">Reference proteome</keyword>
<comment type="similarity">
    <text evidence="1">Belongs to the arrestin family.</text>
</comment>
<gene>
    <name evidence="4" type="ORF">DILT_LOCUS2832</name>
</gene>
<dbReference type="Proteomes" id="UP000281553">
    <property type="component" value="Unassembled WGS sequence"/>
</dbReference>
<dbReference type="Gene3D" id="2.60.40.640">
    <property type="match status" value="1"/>
</dbReference>